<evidence type="ECO:0000256" key="4">
    <source>
        <dbReference type="ARBA" id="ARBA00022898"/>
    </source>
</evidence>
<name>A0ABV4E312_9GAMM</name>
<dbReference type="PROSITE" id="PS51318">
    <property type="entry name" value="TAT"/>
    <property type="match status" value="1"/>
</dbReference>
<dbReference type="InterPro" id="IPR015424">
    <property type="entry name" value="PyrdxlP-dep_Trfase"/>
</dbReference>
<reference evidence="6 7" key="1">
    <citation type="submission" date="2024-07" db="EMBL/GenBank/DDBJ databases">
        <authorList>
            <person name="Hebao G."/>
        </authorList>
    </citation>
    <scope>NUCLEOTIDE SEQUENCE [LARGE SCALE GENOMIC DNA]</scope>
    <source>
        <strain evidence="6 7">ACCC 02193</strain>
    </source>
</reference>
<keyword evidence="3 6" id="KW-0808">Transferase</keyword>
<dbReference type="EC" id="2.6.1.9" evidence="6"/>
<evidence type="ECO:0000256" key="2">
    <source>
        <dbReference type="ARBA" id="ARBA00022576"/>
    </source>
</evidence>
<evidence type="ECO:0000256" key="1">
    <source>
        <dbReference type="ARBA" id="ARBA00007970"/>
    </source>
</evidence>
<dbReference type="Pfam" id="PF00155">
    <property type="entry name" value="Aminotran_1_2"/>
    <property type="match status" value="1"/>
</dbReference>
<dbReference type="Proteomes" id="UP001565243">
    <property type="component" value="Unassembled WGS sequence"/>
</dbReference>
<keyword evidence="7" id="KW-1185">Reference proteome</keyword>
<dbReference type="SUPFAM" id="SSF53383">
    <property type="entry name" value="PLP-dependent transferases"/>
    <property type="match status" value="1"/>
</dbReference>
<dbReference type="InterPro" id="IPR050106">
    <property type="entry name" value="HistidinolP_aminotransfase"/>
</dbReference>
<protein>
    <submittedName>
        <fullName evidence="6">Histidinol-phosphate transaminase</fullName>
        <ecNumber evidence="6">2.6.1.9</ecNumber>
    </submittedName>
</protein>
<dbReference type="InterPro" id="IPR015422">
    <property type="entry name" value="PyrdxlP-dep_Trfase_small"/>
</dbReference>
<proteinExistence type="inferred from homology"/>
<keyword evidence="4" id="KW-0663">Pyridoxal phosphate</keyword>
<evidence type="ECO:0000313" key="7">
    <source>
        <dbReference type="Proteomes" id="UP001565243"/>
    </source>
</evidence>
<dbReference type="PANTHER" id="PTHR43643:SF3">
    <property type="entry name" value="HISTIDINOL-PHOSPHATE AMINOTRANSFERASE"/>
    <property type="match status" value="1"/>
</dbReference>
<dbReference type="InterPro" id="IPR015421">
    <property type="entry name" value="PyrdxlP-dep_Trfase_major"/>
</dbReference>
<dbReference type="GO" id="GO:0004400">
    <property type="term" value="F:histidinol-phosphate transaminase activity"/>
    <property type="evidence" value="ECO:0007669"/>
    <property type="project" value="UniProtKB-EC"/>
</dbReference>
<dbReference type="InterPro" id="IPR004839">
    <property type="entry name" value="Aminotransferase_I/II_large"/>
</dbReference>
<dbReference type="Gene3D" id="3.40.640.10">
    <property type="entry name" value="Type I PLP-dependent aspartate aminotransferase-like (Major domain)"/>
    <property type="match status" value="1"/>
</dbReference>
<keyword evidence="2 6" id="KW-0032">Aminotransferase</keyword>
<comment type="caution">
    <text evidence="6">The sequence shown here is derived from an EMBL/GenBank/DDBJ whole genome shotgun (WGS) entry which is preliminary data.</text>
</comment>
<sequence length="395" mass="43161">MMNVMVNDHEAVDAKRRSLLKLSGIMAGGAALTAGFNAATFAAAPLSKSAFTPPTPDRPVRINFNENPLGMSPKAQAAARDAVLKANRYAKAEIIGLRQKVAEHHQVSPSAILLTAGSSEGIRAAVEAWSPQGSQLVIPELTYGDGEHFAKIAGMKIAKVKMLDNWAFDIAAMKAVVANHRGPSLVYLVNPNNPTATITPADLIEPWITSKPADTMFIVDEAYAEFVNDQRFRSVSPLIAQGMDNIILLKTFSKIHAMAGMRVGYAVAHPDAIARLEKHVAGEKINFCGVDAALASMDDHAFIAYSKKSNDLSRQILVKALDELQLPYLPSEGNFVFHQLRTPLQTYQKRMAESGVLVGRAFPPADSWCRISLGTPEEMQWVADKLREFRKKDWV</sequence>
<feature type="domain" description="Aminotransferase class I/classII large" evidence="5">
    <location>
        <begin position="64"/>
        <end position="386"/>
    </location>
</feature>
<gene>
    <name evidence="6" type="ORF">AB6T85_02325</name>
</gene>
<evidence type="ECO:0000256" key="3">
    <source>
        <dbReference type="ARBA" id="ARBA00022679"/>
    </source>
</evidence>
<dbReference type="CDD" id="cd00609">
    <property type="entry name" value="AAT_like"/>
    <property type="match status" value="1"/>
</dbReference>
<dbReference type="EMBL" id="JBGFFX010000001">
    <property type="protein sequence ID" value="MEY8769278.1"/>
    <property type="molecule type" value="Genomic_DNA"/>
</dbReference>
<comment type="similarity">
    <text evidence="1">Belongs to the class-II pyridoxal-phosphate-dependent aminotransferase family. Histidinol-phosphate aminotransferase subfamily.</text>
</comment>
<evidence type="ECO:0000259" key="5">
    <source>
        <dbReference type="Pfam" id="PF00155"/>
    </source>
</evidence>
<evidence type="ECO:0000313" key="6">
    <source>
        <dbReference type="EMBL" id="MEY8769278.1"/>
    </source>
</evidence>
<dbReference type="InterPro" id="IPR006311">
    <property type="entry name" value="TAT_signal"/>
</dbReference>
<dbReference type="Gene3D" id="3.90.1150.10">
    <property type="entry name" value="Aspartate Aminotransferase, domain 1"/>
    <property type="match status" value="1"/>
</dbReference>
<dbReference type="RefSeq" id="WP_369894707.1">
    <property type="nucleotide sequence ID" value="NZ_JBGFFX010000001.1"/>
</dbReference>
<accession>A0ABV4E312</accession>
<dbReference type="PANTHER" id="PTHR43643">
    <property type="entry name" value="HISTIDINOL-PHOSPHATE AMINOTRANSFERASE 2"/>
    <property type="match status" value="1"/>
</dbReference>
<organism evidence="6 7">
    <name type="scientific">Erwinia aeris</name>
    <dbReference type="NCBI Taxonomy" id="3239803"/>
    <lineage>
        <taxon>Bacteria</taxon>
        <taxon>Pseudomonadati</taxon>
        <taxon>Pseudomonadota</taxon>
        <taxon>Gammaproteobacteria</taxon>
        <taxon>Enterobacterales</taxon>
        <taxon>Erwiniaceae</taxon>
        <taxon>Erwinia</taxon>
    </lineage>
</organism>